<dbReference type="EMBL" id="JARKIB010000198">
    <property type="protein sequence ID" value="KAJ7724854.1"/>
    <property type="molecule type" value="Genomic_DNA"/>
</dbReference>
<accession>A0AAD7MP63</accession>
<sequence>MGEIVQSGLTYRITNAKAGTVVDLSGGDNRSIIGYPYHAGPNQHWMVTWTGHAWTIRSLSSGLYLSLGGTPGDGTPLIATSTPFEFDIWHDETDKANYRIFVPNTKLNLDLYNDGNPTPGTPITLWYQWAGIHQTWKFERV</sequence>
<feature type="domain" description="Ricin B lectin" evidence="1">
    <location>
        <begin position="8"/>
        <end position="139"/>
    </location>
</feature>
<keyword evidence="3" id="KW-1185">Reference proteome</keyword>
<dbReference type="SMART" id="SM00458">
    <property type="entry name" value="RICIN"/>
    <property type="match status" value="1"/>
</dbReference>
<protein>
    <submittedName>
        <fullName evidence="2">Ricin B-like lectin</fullName>
    </submittedName>
</protein>
<proteinExistence type="predicted"/>
<dbReference type="InterPro" id="IPR000772">
    <property type="entry name" value="Ricin_B_lectin"/>
</dbReference>
<dbReference type="InterPro" id="IPR035992">
    <property type="entry name" value="Ricin_B-like_lectins"/>
</dbReference>
<evidence type="ECO:0000313" key="3">
    <source>
        <dbReference type="Proteomes" id="UP001215598"/>
    </source>
</evidence>
<evidence type="ECO:0000259" key="1">
    <source>
        <dbReference type="SMART" id="SM00458"/>
    </source>
</evidence>
<dbReference type="Proteomes" id="UP001215598">
    <property type="component" value="Unassembled WGS sequence"/>
</dbReference>
<name>A0AAD7MP63_9AGAR</name>
<dbReference type="AlphaFoldDB" id="A0AAD7MP63"/>
<dbReference type="Pfam" id="PF14200">
    <property type="entry name" value="RicinB_lectin_2"/>
    <property type="match status" value="1"/>
</dbReference>
<reference evidence="2" key="1">
    <citation type="submission" date="2023-03" db="EMBL/GenBank/DDBJ databases">
        <title>Massive genome expansion in bonnet fungi (Mycena s.s.) driven by repeated elements and novel gene families across ecological guilds.</title>
        <authorList>
            <consortium name="Lawrence Berkeley National Laboratory"/>
            <person name="Harder C.B."/>
            <person name="Miyauchi S."/>
            <person name="Viragh M."/>
            <person name="Kuo A."/>
            <person name="Thoen E."/>
            <person name="Andreopoulos B."/>
            <person name="Lu D."/>
            <person name="Skrede I."/>
            <person name="Drula E."/>
            <person name="Henrissat B."/>
            <person name="Morin E."/>
            <person name="Kohler A."/>
            <person name="Barry K."/>
            <person name="LaButti K."/>
            <person name="Morin E."/>
            <person name="Salamov A."/>
            <person name="Lipzen A."/>
            <person name="Mereny Z."/>
            <person name="Hegedus B."/>
            <person name="Baldrian P."/>
            <person name="Stursova M."/>
            <person name="Weitz H."/>
            <person name="Taylor A."/>
            <person name="Grigoriev I.V."/>
            <person name="Nagy L.G."/>
            <person name="Martin F."/>
            <person name="Kauserud H."/>
        </authorList>
    </citation>
    <scope>NUCLEOTIDE SEQUENCE</scope>
    <source>
        <strain evidence="2">CBHHK182m</strain>
    </source>
</reference>
<dbReference type="SUPFAM" id="SSF50370">
    <property type="entry name" value="Ricin B-like lectins"/>
    <property type="match status" value="1"/>
</dbReference>
<comment type="caution">
    <text evidence="2">The sequence shown here is derived from an EMBL/GenBank/DDBJ whole genome shotgun (WGS) entry which is preliminary data.</text>
</comment>
<dbReference type="Gene3D" id="2.80.10.50">
    <property type="match status" value="1"/>
</dbReference>
<evidence type="ECO:0000313" key="2">
    <source>
        <dbReference type="EMBL" id="KAJ7724854.1"/>
    </source>
</evidence>
<organism evidence="2 3">
    <name type="scientific">Mycena metata</name>
    <dbReference type="NCBI Taxonomy" id="1033252"/>
    <lineage>
        <taxon>Eukaryota</taxon>
        <taxon>Fungi</taxon>
        <taxon>Dikarya</taxon>
        <taxon>Basidiomycota</taxon>
        <taxon>Agaricomycotina</taxon>
        <taxon>Agaricomycetes</taxon>
        <taxon>Agaricomycetidae</taxon>
        <taxon>Agaricales</taxon>
        <taxon>Marasmiineae</taxon>
        <taxon>Mycenaceae</taxon>
        <taxon>Mycena</taxon>
    </lineage>
</organism>
<gene>
    <name evidence="2" type="ORF">B0H16DRAFT_287361</name>
</gene>
<dbReference type="CDD" id="cd23422">
    <property type="entry name" value="beta-trefoil_Ricin_MPL_CNL"/>
    <property type="match status" value="1"/>
</dbReference>